<accession>A0A6M1PM55</accession>
<feature type="region of interest" description="Disordered" evidence="1">
    <location>
        <begin position="46"/>
        <end position="114"/>
    </location>
</feature>
<dbReference type="AlphaFoldDB" id="A0A6M1PM55"/>
<evidence type="ECO:0000256" key="1">
    <source>
        <dbReference type="SAM" id="MobiDB-lite"/>
    </source>
</evidence>
<dbReference type="Proteomes" id="UP000480151">
    <property type="component" value="Unassembled WGS sequence"/>
</dbReference>
<gene>
    <name evidence="2" type="ORF">G5B47_14270</name>
</gene>
<feature type="compositionally biased region" description="Polar residues" evidence="1">
    <location>
        <begin position="53"/>
        <end position="114"/>
    </location>
</feature>
<sequence length="219" mass="23213">MFKKKWTKILAWTLSVIIILGIGGALAANYAVNKLMNSMAAGLETETGGTAEPQVSTAPASPTATSVPEESDSANTKPVNTAVNSNANDNTDTQAVKEQNQPSSSPAPKSDSLTEYTPQISTEKAKKIQENVSVKDKADVVSIVLGQLSLSDIKRLQAMAQGGLTLDEKKEARSLVMGKVSEQQYNELVQIAKKYGVSEGKSRSQVLAEEKAAAEKGSE</sequence>
<dbReference type="RefSeq" id="WP_165099264.1">
    <property type="nucleotide sequence ID" value="NZ_JAAKGU010000006.1"/>
</dbReference>
<reference evidence="2 3" key="1">
    <citation type="submission" date="2020-02" db="EMBL/GenBank/DDBJ databases">
        <authorList>
            <person name="Gao J."/>
            <person name="Sun J."/>
        </authorList>
    </citation>
    <scope>NUCLEOTIDE SEQUENCE [LARGE SCALE GENOMIC DNA]</scope>
    <source>
        <strain evidence="2 3">7124</strain>
    </source>
</reference>
<evidence type="ECO:0000313" key="2">
    <source>
        <dbReference type="EMBL" id="NGM83584.1"/>
    </source>
</evidence>
<comment type="caution">
    <text evidence="2">The sequence shown here is derived from an EMBL/GenBank/DDBJ whole genome shotgun (WGS) entry which is preliminary data.</text>
</comment>
<protein>
    <submittedName>
        <fullName evidence="2">Uncharacterized protein</fullName>
    </submittedName>
</protein>
<evidence type="ECO:0000313" key="3">
    <source>
        <dbReference type="Proteomes" id="UP000480151"/>
    </source>
</evidence>
<proteinExistence type="predicted"/>
<dbReference type="EMBL" id="JAAKGU010000006">
    <property type="protein sequence ID" value="NGM83584.1"/>
    <property type="molecule type" value="Genomic_DNA"/>
</dbReference>
<organism evidence="2 3">
    <name type="scientific">Paenibacillus apii</name>
    <dbReference type="NCBI Taxonomy" id="1850370"/>
    <lineage>
        <taxon>Bacteria</taxon>
        <taxon>Bacillati</taxon>
        <taxon>Bacillota</taxon>
        <taxon>Bacilli</taxon>
        <taxon>Bacillales</taxon>
        <taxon>Paenibacillaceae</taxon>
        <taxon>Paenibacillus</taxon>
    </lineage>
</organism>
<name>A0A6M1PM55_9BACL</name>
<keyword evidence="3" id="KW-1185">Reference proteome</keyword>